<dbReference type="Proteomes" id="UP001214441">
    <property type="component" value="Unassembled WGS sequence"/>
</dbReference>
<name>A0ABT7A4E5_9ACTN</name>
<sequence>MAPSSPSASHGTTPGSPEVPGRSADPGSPTVPGTPATPGSPQDPGTPGSRNPQVPEASQAPETSPSPESPQELRDPAAPDAPADPRAPGAAGAPGDTPSLIRGDPRNFGAQIFRGYAFDTCQAPSATTMRAWKRASPYGAVGVYIGGRGRACPNQTHLSPSWVKATHGMGWKFLPLYVSSQSPCVGASHKRKVVMSTSAPYQQGRREGLDAVRQAKRYGMVRRSAIYLDMEAYNYRNTRCGATTLRFIQGWNSAVRARGYVAGFYSSADSGIAHMEKARASGARGLPTALWFARWKVPKSVDNERNLNRRAWQPHRRIHQFTGNVNRTYGGRSVNIDQNLVDAPVAVIG</sequence>
<accession>A0ABT7A4E5</accession>
<feature type="compositionally biased region" description="Low complexity" evidence="1">
    <location>
        <begin position="55"/>
        <end position="70"/>
    </location>
</feature>
<protein>
    <submittedName>
        <fullName evidence="3">DUF1906 domain-containing protein</fullName>
    </submittedName>
</protein>
<dbReference type="InterPro" id="IPR015020">
    <property type="entry name" value="Rv2525c-like_Glyco_Hydro-like"/>
</dbReference>
<feature type="region of interest" description="Disordered" evidence="1">
    <location>
        <begin position="1"/>
        <end position="106"/>
    </location>
</feature>
<feature type="compositionally biased region" description="Polar residues" evidence="1">
    <location>
        <begin position="1"/>
        <end position="15"/>
    </location>
</feature>
<dbReference type="InterPro" id="IPR017853">
    <property type="entry name" value="GH"/>
</dbReference>
<feature type="compositionally biased region" description="Low complexity" evidence="1">
    <location>
        <begin position="78"/>
        <end position="96"/>
    </location>
</feature>
<organism evidence="3 4">
    <name type="scientific">Streptomyces iconiensis</name>
    <dbReference type="NCBI Taxonomy" id="1384038"/>
    <lineage>
        <taxon>Bacteria</taxon>
        <taxon>Bacillati</taxon>
        <taxon>Actinomycetota</taxon>
        <taxon>Actinomycetes</taxon>
        <taxon>Kitasatosporales</taxon>
        <taxon>Streptomycetaceae</taxon>
        <taxon>Streptomyces</taxon>
    </lineage>
</organism>
<evidence type="ECO:0000256" key="1">
    <source>
        <dbReference type="SAM" id="MobiDB-lite"/>
    </source>
</evidence>
<dbReference type="EMBL" id="JANCPR020000037">
    <property type="protein sequence ID" value="MDJ1136199.1"/>
    <property type="molecule type" value="Genomic_DNA"/>
</dbReference>
<reference evidence="3 4" key="1">
    <citation type="submission" date="2023-05" db="EMBL/GenBank/DDBJ databases">
        <title>Streptantibioticus silvisoli sp. nov., acidotolerant actinomycetes 1 from pine litter.</title>
        <authorList>
            <person name="Swiecimska M."/>
            <person name="Golinska P."/>
            <person name="Sangal V."/>
            <person name="Wachnowicz B."/>
            <person name="Goodfellow M."/>
        </authorList>
    </citation>
    <scope>NUCLEOTIDE SEQUENCE [LARGE SCALE GENOMIC DNA]</scope>
    <source>
        <strain evidence="3 4">DSM 42109</strain>
    </source>
</reference>
<comment type="caution">
    <text evidence="3">The sequence shown here is derived from an EMBL/GenBank/DDBJ whole genome shotgun (WGS) entry which is preliminary data.</text>
</comment>
<dbReference type="Gene3D" id="3.20.20.80">
    <property type="entry name" value="Glycosidases"/>
    <property type="match status" value="1"/>
</dbReference>
<evidence type="ECO:0000313" key="3">
    <source>
        <dbReference type="EMBL" id="MDJ1136199.1"/>
    </source>
</evidence>
<dbReference type="Pfam" id="PF08924">
    <property type="entry name" value="Rv2525c_GlyHyd-like"/>
    <property type="match status" value="1"/>
</dbReference>
<gene>
    <name evidence="3" type="ORF">NMN56_030490</name>
</gene>
<dbReference type="RefSeq" id="WP_280842749.1">
    <property type="nucleotide sequence ID" value="NZ_JANCPR020000037.1"/>
</dbReference>
<feature type="domain" description="Rv2525c-like glycoside hydrolase-like" evidence="2">
    <location>
        <begin position="131"/>
        <end position="341"/>
    </location>
</feature>
<proteinExistence type="predicted"/>
<evidence type="ECO:0000259" key="2">
    <source>
        <dbReference type="Pfam" id="PF08924"/>
    </source>
</evidence>
<keyword evidence="4" id="KW-1185">Reference proteome</keyword>
<dbReference type="SUPFAM" id="SSF51445">
    <property type="entry name" value="(Trans)glycosidases"/>
    <property type="match status" value="1"/>
</dbReference>
<evidence type="ECO:0000313" key="4">
    <source>
        <dbReference type="Proteomes" id="UP001214441"/>
    </source>
</evidence>